<dbReference type="NCBIfam" id="TIGR04149">
    <property type="entry name" value="GG_sam_targ_CFB"/>
    <property type="match status" value="1"/>
</dbReference>
<dbReference type="Proteomes" id="UP000500882">
    <property type="component" value="Chromosome"/>
</dbReference>
<evidence type="ECO:0000313" key="1">
    <source>
        <dbReference type="EMBL" id="BCA52227.1"/>
    </source>
</evidence>
<dbReference type="RefSeq" id="WP_172556940.1">
    <property type="nucleotide sequence ID" value="NZ_AP022660.1"/>
</dbReference>
<name>A0A679HPQ1_BACT4</name>
<dbReference type="AlphaFoldDB" id="A0A679HPQ1"/>
<proteinExistence type="predicted"/>
<dbReference type="EMBL" id="AP022660">
    <property type="protein sequence ID" value="BCA52227.1"/>
    <property type="molecule type" value="Genomic_DNA"/>
</dbReference>
<evidence type="ECO:0000313" key="2">
    <source>
        <dbReference type="Proteomes" id="UP000500882"/>
    </source>
</evidence>
<dbReference type="InterPro" id="IPR026408">
    <property type="entry name" value="GG_sam_targ_CFB"/>
</dbReference>
<gene>
    <name evidence="1" type="ORF">BatF92_41690</name>
</gene>
<reference evidence="1 2" key="1">
    <citation type="submission" date="2020-02" db="EMBL/GenBank/DDBJ databases">
        <title>Whole-genome sequencing and comparative analysis of the genomes of Bacteroides thetaiotaomicron and Escherichia coli isolated from a healthy resident in Vietnam.</title>
        <authorList>
            <person name="Mohsin M."/>
            <person name="Tanaka K."/>
            <person name="Kawahara R."/>
            <person name="Kondo S."/>
            <person name="Noguchi H."/>
            <person name="Motooka D."/>
            <person name="Nakamura S."/>
            <person name="Khong D.T."/>
            <person name="Nguyen T.N."/>
            <person name="Tran H.T."/>
            <person name="Yamamoto Y."/>
        </authorList>
    </citation>
    <scope>NUCLEOTIDE SEQUENCE [LARGE SCALE GENOMIC DNA]</scope>
    <source>
        <strain evidence="1 2">F9-2</strain>
    </source>
</reference>
<organism evidence="1 2">
    <name type="scientific">Bacteroides thetaiotaomicron</name>
    <dbReference type="NCBI Taxonomy" id="818"/>
    <lineage>
        <taxon>Bacteria</taxon>
        <taxon>Pseudomonadati</taxon>
        <taxon>Bacteroidota</taxon>
        <taxon>Bacteroidia</taxon>
        <taxon>Bacteroidales</taxon>
        <taxon>Bacteroidaceae</taxon>
        <taxon>Bacteroides</taxon>
    </lineage>
</organism>
<protein>
    <submittedName>
        <fullName evidence="1">Uncharacterized protein</fullName>
    </submittedName>
</protein>
<sequence>MKKITKTNFQGLRQLFPVLEKEDMRHYVGGYSNGYWNGNWNNPYSYFDYGGYTGYNGYYYDGSGYRLPEVTVYGYYPNHNQGGGDFWPIFPNGPLENTNGGYPYSSGQQDYNGNPGINGNSGYGYYGYYGYYDNGYYGGGGSLGDSTDTTESIVKDLLDYLKQSLVTVVAETAELAHEVYNKVVPLLLEHPDAIKTLQEYLDELKEHINPMVESDPNKMDWEDLFTMWLFELGASNMDINMENNNINFVFGDDAKTTKDLQVQEGVLEARNEAIINIKDGSFTDVDHTWSYDVNEFLDGVITMNTATSFLGSYYTEVKIHDNHDGTYRLDYRVSNISGWESATRLRVSHDHKYHDGIIPNCDRDSGVGLGGTISETWTWSETISL</sequence>
<accession>A0A679HPQ1</accession>